<evidence type="ECO:0000256" key="9">
    <source>
        <dbReference type="ARBA" id="ARBA00023136"/>
    </source>
</evidence>
<dbReference type="PANTHER" id="PTHR43304">
    <property type="entry name" value="PHYTOCHROME-LIKE PROTEIN CPH1"/>
    <property type="match status" value="1"/>
</dbReference>
<dbReference type="InterPro" id="IPR006189">
    <property type="entry name" value="CHASE_dom"/>
</dbReference>
<dbReference type="FunFam" id="3.30.565.10:FF:000006">
    <property type="entry name" value="Sensor histidine kinase WalK"/>
    <property type="match status" value="1"/>
</dbReference>
<feature type="domain" description="PAS" evidence="12">
    <location>
        <begin position="616"/>
        <end position="661"/>
    </location>
</feature>
<dbReference type="PROSITE" id="PS50112">
    <property type="entry name" value="PAS"/>
    <property type="match status" value="2"/>
</dbReference>
<dbReference type="Proteomes" id="UP000501991">
    <property type="component" value="Chromosome"/>
</dbReference>
<keyword evidence="7" id="KW-0418">Kinase</keyword>
<dbReference type="InterPro" id="IPR036890">
    <property type="entry name" value="HATPase_C_sf"/>
</dbReference>
<feature type="domain" description="PAC" evidence="13">
    <location>
        <begin position="689"/>
        <end position="740"/>
    </location>
</feature>
<dbReference type="AlphaFoldDB" id="A0A6C1B5L6"/>
<feature type="domain" description="PAS" evidence="12">
    <location>
        <begin position="862"/>
        <end position="932"/>
    </location>
</feature>
<evidence type="ECO:0000259" key="14">
    <source>
        <dbReference type="PROSITE" id="PS50839"/>
    </source>
</evidence>
<dbReference type="InterPro" id="IPR003594">
    <property type="entry name" value="HATPase_dom"/>
</dbReference>
<feature type="domain" description="Histidine kinase" evidence="11">
    <location>
        <begin position="1023"/>
        <end position="1252"/>
    </location>
</feature>
<dbReference type="InterPro" id="IPR005467">
    <property type="entry name" value="His_kinase_dom"/>
</dbReference>
<dbReference type="CDD" id="cd00082">
    <property type="entry name" value="HisKA"/>
    <property type="match status" value="1"/>
</dbReference>
<dbReference type="InterPro" id="IPR036097">
    <property type="entry name" value="HisK_dim/P_sf"/>
</dbReference>
<dbReference type="Gene3D" id="3.30.565.10">
    <property type="entry name" value="Histidine kinase-like ATPase, C-terminal domain"/>
    <property type="match status" value="1"/>
</dbReference>
<dbReference type="PROSITE" id="PS50113">
    <property type="entry name" value="PAC"/>
    <property type="match status" value="2"/>
</dbReference>
<comment type="catalytic activity">
    <reaction evidence="1">
        <text>ATP + protein L-histidine = ADP + protein N-phospho-L-histidine.</text>
        <dbReference type="EC" id="2.7.13.3"/>
    </reaction>
</comment>
<dbReference type="PROSITE" id="PS50109">
    <property type="entry name" value="HIS_KIN"/>
    <property type="match status" value="1"/>
</dbReference>
<dbReference type="KEGG" id="azq:G3580_16160"/>
<keyword evidence="4" id="KW-0597">Phosphoprotein</keyword>
<dbReference type="InterPro" id="IPR000700">
    <property type="entry name" value="PAS-assoc_C"/>
</dbReference>
<dbReference type="PROSITE" id="PS50839">
    <property type="entry name" value="CHASE"/>
    <property type="match status" value="1"/>
</dbReference>
<dbReference type="InterPro" id="IPR042240">
    <property type="entry name" value="CHASE_sf"/>
</dbReference>
<dbReference type="SUPFAM" id="SSF55785">
    <property type="entry name" value="PYP-like sensor domain (PAS domain)"/>
    <property type="match status" value="5"/>
</dbReference>
<evidence type="ECO:0000256" key="7">
    <source>
        <dbReference type="ARBA" id="ARBA00022777"/>
    </source>
</evidence>
<evidence type="ECO:0000256" key="5">
    <source>
        <dbReference type="ARBA" id="ARBA00022679"/>
    </source>
</evidence>
<dbReference type="SMART" id="SM00091">
    <property type="entry name" value="PAS"/>
    <property type="match status" value="5"/>
</dbReference>
<evidence type="ECO:0000256" key="8">
    <source>
        <dbReference type="ARBA" id="ARBA00022989"/>
    </source>
</evidence>
<evidence type="ECO:0000256" key="4">
    <source>
        <dbReference type="ARBA" id="ARBA00022553"/>
    </source>
</evidence>
<feature type="domain" description="PAC" evidence="13">
    <location>
        <begin position="935"/>
        <end position="987"/>
    </location>
</feature>
<dbReference type="Pfam" id="PF03924">
    <property type="entry name" value="CHASE"/>
    <property type="match status" value="1"/>
</dbReference>
<feature type="domain" description="CHASE" evidence="14">
    <location>
        <begin position="162"/>
        <end position="259"/>
    </location>
</feature>
<dbReference type="SMART" id="SM00388">
    <property type="entry name" value="HisKA"/>
    <property type="match status" value="1"/>
</dbReference>
<dbReference type="SUPFAM" id="SSF55874">
    <property type="entry name" value="ATPase domain of HSP90 chaperone/DNA topoisomerase II/histidine kinase"/>
    <property type="match status" value="1"/>
</dbReference>
<dbReference type="Pfam" id="PF00512">
    <property type="entry name" value="HisKA"/>
    <property type="match status" value="1"/>
</dbReference>
<keyword evidence="9 10" id="KW-0472">Membrane</keyword>
<protein>
    <recommendedName>
        <fullName evidence="3">histidine kinase</fullName>
        <ecNumber evidence="3">2.7.13.3</ecNumber>
    </recommendedName>
</protein>
<dbReference type="PRINTS" id="PR00344">
    <property type="entry name" value="BCTRLSENSOR"/>
</dbReference>
<dbReference type="InterPro" id="IPR001610">
    <property type="entry name" value="PAC"/>
</dbReference>
<evidence type="ECO:0000313" key="16">
    <source>
        <dbReference type="Proteomes" id="UP000501991"/>
    </source>
</evidence>
<evidence type="ECO:0000256" key="1">
    <source>
        <dbReference type="ARBA" id="ARBA00000085"/>
    </source>
</evidence>
<dbReference type="Gene3D" id="1.10.287.130">
    <property type="match status" value="1"/>
</dbReference>
<keyword evidence="8 10" id="KW-1133">Transmembrane helix</keyword>
<dbReference type="InterPro" id="IPR000014">
    <property type="entry name" value="PAS"/>
</dbReference>
<dbReference type="SMART" id="SM01079">
    <property type="entry name" value="CHASE"/>
    <property type="match status" value="1"/>
</dbReference>
<dbReference type="Gene3D" id="3.30.450.20">
    <property type="entry name" value="PAS domain"/>
    <property type="match status" value="5"/>
</dbReference>
<reference evidence="15 16" key="1">
    <citation type="submission" date="2020-02" db="EMBL/GenBank/DDBJ databases">
        <title>Nitrogenibacter mangrovi gen. nov., sp. nov. isolated from mangrove sediment, a denitrifying betaproteobacterium.</title>
        <authorList>
            <person name="Liao H."/>
            <person name="Tian Y."/>
        </authorList>
    </citation>
    <scope>NUCLEOTIDE SEQUENCE [LARGE SCALE GENOMIC DNA]</scope>
    <source>
        <strain evidence="15 16">M9-3-2</strain>
    </source>
</reference>
<gene>
    <name evidence="15" type="ORF">G3580_16160</name>
</gene>
<dbReference type="CDD" id="cd00130">
    <property type="entry name" value="PAS"/>
    <property type="match status" value="3"/>
</dbReference>
<dbReference type="PANTHER" id="PTHR43304:SF1">
    <property type="entry name" value="PAC DOMAIN-CONTAINING PROTEIN"/>
    <property type="match status" value="1"/>
</dbReference>
<dbReference type="GO" id="GO:0005886">
    <property type="term" value="C:plasma membrane"/>
    <property type="evidence" value="ECO:0007669"/>
    <property type="project" value="UniProtKB-SubCell"/>
</dbReference>
<dbReference type="SMART" id="SM00086">
    <property type="entry name" value="PAC"/>
    <property type="match status" value="4"/>
</dbReference>
<dbReference type="Pfam" id="PF02518">
    <property type="entry name" value="HATPase_c"/>
    <property type="match status" value="1"/>
</dbReference>
<evidence type="ECO:0000256" key="2">
    <source>
        <dbReference type="ARBA" id="ARBA00004429"/>
    </source>
</evidence>
<evidence type="ECO:0000313" key="15">
    <source>
        <dbReference type="EMBL" id="QID19016.1"/>
    </source>
</evidence>
<dbReference type="InterPro" id="IPR013655">
    <property type="entry name" value="PAS_fold_3"/>
</dbReference>
<keyword evidence="6 10" id="KW-0812">Transmembrane</keyword>
<dbReference type="EMBL" id="CP048836">
    <property type="protein sequence ID" value="QID19016.1"/>
    <property type="molecule type" value="Genomic_DNA"/>
</dbReference>
<dbReference type="InterPro" id="IPR013656">
    <property type="entry name" value="PAS_4"/>
</dbReference>
<keyword evidence="5" id="KW-0808">Transferase</keyword>
<dbReference type="FunFam" id="3.30.450.20:FF:000099">
    <property type="entry name" value="Sensory box sensor histidine kinase"/>
    <property type="match status" value="1"/>
</dbReference>
<evidence type="ECO:0000259" key="11">
    <source>
        <dbReference type="PROSITE" id="PS50109"/>
    </source>
</evidence>
<dbReference type="GO" id="GO:0000155">
    <property type="term" value="F:phosphorelay sensor kinase activity"/>
    <property type="evidence" value="ECO:0007669"/>
    <property type="project" value="InterPro"/>
</dbReference>
<dbReference type="Pfam" id="PF08447">
    <property type="entry name" value="PAS_3"/>
    <property type="match status" value="1"/>
</dbReference>
<name>A0A6C1B5L6_9RHOO</name>
<keyword evidence="16" id="KW-1185">Reference proteome</keyword>
<dbReference type="InterPro" id="IPR052162">
    <property type="entry name" value="Sensor_kinase/Photoreceptor"/>
</dbReference>
<comment type="subcellular location">
    <subcellularLocation>
        <location evidence="2">Cell inner membrane</location>
        <topology evidence="2">Multi-pass membrane protein</topology>
    </subcellularLocation>
</comment>
<dbReference type="NCBIfam" id="TIGR00229">
    <property type="entry name" value="sensory_box"/>
    <property type="match status" value="4"/>
</dbReference>
<evidence type="ECO:0000256" key="10">
    <source>
        <dbReference type="SAM" id="Phobius"/>
    </source>
</evidence>
<dbReference type="Pfam" id="PF08448">
    <property type="entry name" value="PAS_4"/>
    <property type="match status" value="3"/>
</dbReference>
<evidence type="ECO:0000259" key="12">
    <source>
        <dbReference type="PROSITE" id="PS50112"/>
    </source>
</evidence>
<dbReference type="EC" id="2.7.13.3" evidence="3"/>
<organism evidence="15 16">
    <name type="scientific">Nitrogeniibacter mangrovi</name>
    <dbReference type="NCBI Taxonomy" id="2016596"/>
    <lineage>
        <taxon>Bacteria</taxon>
        <taxon>Pseudomonadati</taxon>
        <taxon>Pseudomonadota</taxon>
        <taxon>Betaproteobacteria</taxon>
        <taxon>Rhodocyclales</taxon>
        <taxon>Zoogloeaceae</taxon>
        <taxon>Nitrogeniibacter</taxon>
    </lineage>
</organism>
<dbReference type="InterPro" id="IPR004358">
    <property type="entry name" value="Sig_transdc_His_kin-like_C"/>
</dbReference>
<proteinExistence type="predicted"/>
<feature type="transmembrane region" description="Helical" evidence="10">
    <location>
        <begin position="27"/>
        <end position="53"/>
    </location>
</feature>
<dbReference type="SUPFAM" id="SSF47384">
    <property type="entry name" value="Homodimeric domain of signal transducing histidine kinase"/>
    <property type="match status" value="1"/>
</dbReference>
<dbReference type="SMART" id="SM00387">
    <property type="entry name" value="HATPase_c"/>
    <property type="match status" value="1"/>
</dbReference>
<evidence type="ECO:0000256" key="6">
    <source>
        <dbReference type="ARBA" id="ARBA00022692"/>
    </source>
</evidence>
<dbReference type="Gene3D" id="3.30.450.350">
    <property type="entry name" value="CHASE domain"/>
    <property type="match status" value="1"/>
</dbReference>
<evidence type="ECO:0000259" key="13">
    <source>
        <dbReference type="PROSITE" id="PS50113"/>
    </source>
</evidence>
<sequence length="1269" mass="139516">MANPGLSTDMPPSGGVIDPRTPIRSRLFNTVVLVGCAVGVLGLLTTAAISHWLGQMEQAHRARVMAEDVHHLADMLRSRMRDYEGEAKAMAGLFSASDQVSYDEWLRFVGIAGIDKITARGALGIVFAPRVERHQRAEWEANIQALYGRPAQISGFDHGLSFPIQYFSPDVSRLGGLVGSNLIETPAGRDAVLHALAVDGPVLSAPFAAGPGAPDALVALLVMPIESHGIPRAVGFNSLEKVNGIVAVGVRYQEWIDSVLAGWKDRYRVELVDPSAGRYRRVIAAPDHLAPVGAGQTLVLAGRRLQLRFYDVVKAGTPLVETATRAAGSLLSVMLAWLTMVQLAGRFRAEDAAQRIGSELAESERRFALALSATSDGIWEWQTAGGRLFLSARGYDIVFGREAAAGYVSLRAVLRQLPGTERSVLISAVRAHLKQRAPLDVELVRTDARGHPQTLRVRGQAQWDELGYVDRLAGAVTEITALRERERDLERTQCFYARVLEVFPYPLLIKTREQRYIFANQAACDFIGASREALLNGEVGDLLPGQMAPHRVHDDEVIGSGLAVSHEFHVRTHDGREGDVIISKAAFTDPDGEPVVVVVISNVTALRRAEEALRHSLAELDGLFRNSSLGMAMISKAGQIRRVNAAFARIVGRDENDLVGRFYRELTPARFHKLDREKTVDALCSGHVSAYERAFFRPDGSEVPVVLTGALVHDDDGEQGLWTVVEDISERKRAEAALRRMNATNKSMLDAVPDIMIQFDEALHFTAFRASEGESMRIDPARVLGKPLSRIISRQRFEKVAPVFHEVMAERRMRVVEYSARNARGEMQHYEARIAPVATGGVLVLLRDITERQQREAALRESESRFRLMADAAPAFIWVADEVMMITYVNRYGRELTGLGLDRLRGTGWLGSLHPDDHDRVAETVRAACEQRTPFEFECRVRRPDGSYVWLMLVGALRHGEQGEFAGFIGCGTDVTEVHHAHRELRRHRDHLAELVAEQTADLMQAKEAAERASDAKTLFLTNMSHELRSPMHAVLSYARLGEDKSGSADPERIRGYFQRIRTSGDRLLALLNDLLDLSRLEARKMTLERQPLALHEVVDEVMHEFEALCVARRVRLGWLTDTPVPRVAADPVRMGQVVRNLIANAVKFSPVGGAVSVAIEPGTMVRPDGAGRAVDAVCLSVSDQGPGIPADERQVVFDKFVQSSKTRTGAGGTGLGLAICKEIVEAHGGSIHAQDADGGGACFVVKLPLDRVPQTTRAREEQEEGKDG</sequence>
<dbReference type="RefSeq" id="WP_173767222.1">
    <property type="nucleotide sequence ID" value="NZ_CP048836.1"/>
</dbReference>
<dbReference type="InterPro" id="IPR035965">
    <property type="entry name" value="PAS-like_dom_sf"/>
</dbReference>
<accession>A0A6C1B5L6</accession>
<evidence type="ECO:0000256" key="3">
    <source>
        <dbReference type="ARBA" id="ARBA00012438"/>
    </source>
</evidence>
<dbReference type="InterPro" id="IPR003661">
    <property type="entry name" value="HisK_dim/P_dom"/>
</dbReference>